<dbReference type="Proteomes" id="UP001189624">
    <property type="component" value="Chromosome 8"/>
</dbReference>
<reference evidence="1" key="1">
    <citation type="submission" date="2023-10" db="EMBL/GenBank/DDBJ databases">
        <authorList>
            <person name="Domelevo Entfellner J.-B."/>
        </authorList>
    </citation>
    <scope>NUCLEOTIDE SEQUENCE</scope>
</reference>
<organism evidence="1 2">
    <name type="scientific">Sphenostylis stenocarpa</name>
    <dbReference type="NCBI Taxonomy" id="92480"/>
    <lineage>
        <taxon>Eukaryota</taxon>
        <taxon>Viridiplantae</taxon>
        <taxon>Streptophyta</taxon>
        <taxon>Embryophyta</taxon>
        <taxon>Tracheophyta</taxon>
        <taxon>Spermatophyta</taxon>
        <taxon>Magnoliopsida</taxon>
        <taxon>eudicotyledons</taxon>
        <taxon>Gunneridae</taxon>
        <taxon>Pentapetalae</taxon>
        <taxon>rosids</taxon>
        <taxon>fabids</taxon>
        <taxon>Fabales</taxon>
        <taxon>Fabaceae</taxon>
        <taxon>Papilionoideae</taxon>
        <taxon>50 kb inversion clade</taxon>
        <taxon>NPAAA clade</taxon>
        <taxon>indigoferoid/millettioid clade</taxon>
        <taxon>Phaseoleae</taxon>
        <taxon>Sphenostylis</taxon>
    </lineage>
</organism>
<dbReference type="EMBL" id="OY731405">
    <property type="protein sequence ID" value="CAJ1972448.1"/>
    <property type="molecule type" value="Genomic_DNA"/>
</dbReference>
<evidence type="ECO:0000313" key="1">
    <source>
        <dbReference type="EMBL" id="CAJ1972448.1"/>
    </source>
</evidence>
<keyword evidence="2" id="KW-1185">Reference proteome</keyword>
<evidence type="ECO:0000313" key="2">
    <source>
        <dbReference type="Proteomes" id="UP001189624"/>
    </source>
</evidence>
<dbReference type="AlphaFoldDB" id="A0AA86STK8"/>
<name>A0AA86STK8_9FABA</name>
<protein>
    <submittedName>
        <fullName evidence="1">Uncharacterized protein</fullName>
    </submittedName>
</protein>
<sequence>MRPKAWTLGIEFKLYRNLAHDFCFEQRLSVAKNASISSHHTHHLDASIPVRWEVWCKLRGAIHNGAVAVGLPREATVARGGLGLSRATQASRGWSWGDEFGAEIDGNW</sequence>
<accession>A0AA86STK8</accession>
<dbReference type="Gramene" id="rna-AYBTSS11_LOCUS24497">
    <property type="protein sequence ID" value="CAJ1972448.1"/>
    <property type="gene ID" value="gene-AYBTSS11_LOCUS24497"/>
</dbReference>
<proteinExistence type="predicted"/>
<gene>
    <name evidence="1" type="ORF">AYBTSS11_LOCUS24497</name>
</gene>